<keyword evidence="2" id="KW-0812">Transmembrane</keyword>
<evidence type="ECO:0000256" key="1">
    <source>
        <dbReference type="ARBA" id="ARBA00008668"/>
    </source>
</evidence>
<organism evidence="3">
    <name type="scientific">Rhizophora mucronata</name>
    <name type="common">Asiatic mangrove</name>
    <dbReference type="NCBI Taxonomy" id="61149"/>
    <lineage>
        <taxon>Eukaryota</taxon>
        <taxon>Viridiplantae</taxon>
        <taxon>Streptophyta</taxon>
        <taxon>Embryophyta</taxon>
        <taxon>Tracheophyta</taxon>
        <taxon>Spermatophyta</taxon>
        <taxon>Magnoliopsida</taxon>
        <taxon>eudicotyledons</taxon>
        <taxon>Gunneridae</taxon>
        <taxon>Pentapetalae</taxon>
        <taxon>rosids</taxon>
        <taxon>fabids</taxon>
        <taxon>Malpighiales</taxon>
        <taxon>Rhizophoraceae</taxon>
        <taxon>Rhizophora</taxon>
    </lineage>
</organism>
<dbReference type="EMBL" id="GGEC01062304">
    <property type="protein sequence ID" value="MBX42788.1"/>
    <property type="molecule type" value="Transcribed_RNA"/>
</dbReference>
<reference evidence="3" key="1">
    <citation type="submission" date="2018-02" db="EMBL/GenBank/DDBJ databases">
        <title>Rhizophora mucronata_Transcriptome.</title>
        <authorList>
            <person name="Meera S.P."/>
            <person name="Sreeshan A."/>
            <person name="Augustine A."/>
        </authorList>
    </citation>
    <scope>NUCLEOTIDE SEQUENCE</scope>
    <source>
        <tissue evidence="3">Leaf</tissue>
    </source>
</reference>
<comment type="similarity">
    <text evidence="1">Belongs to the 'GDSL' lipolytic enzyme family.</text>
</comment>
<dbReference type="AlphaFoldDB" id="A0A2P2NJX6"/>
<protein>
    <submittedName>
        <fullName evidence="3">Uncharacterized protein MANES_06G114600</fullName>
    </submittedName>
</protein>
<keyword evidence="2" id="KW-0472">Membrane</keyword>
<dbReference type="Gene3D" id="3.40.50.1110">
    <property type="entry name" value="SGNH hydrolase"/>
    <property type="match status" value="1"/>
</dbReference>
<evidence type="ECO:0000313" key="3">
    <source>
        <dbReference type="EMBL" id="MBX42788.1"/>
    </source>
</evidence>
<name>A0A2P2NJX6_RHIMU</name>
<dbReference type="PANTHER" id="PTHR22835">
    <property type="entry name" value="ZINC FINGER FYVE DOMAIN CONTAINING PROTEIN"/>
    <property type="match status" value="1"/>
</dbReference>
<dbReference type="PANTHER" id="PTHR22835:SF557">
    <property type="entry name" value="LIPASE_HYDROLASE FAMILY PROTEIN, PUTATIVE, EXPRESSED-RELATED"/>
    <property type="match status" value="1"/>
</dbReference>
<proteinExistence type="inferred from homology"/>
<dbReference type="InterPro" id="IPR036514">
    <property type="entry name" value="SGNH_hydro_sf"/>
</dbReference>
<accession>A0A2P2NJX6</accession>
<keyword evidence="2" id="KW-1133">Transmembrane helix</keyword>
<feature type="transmembrane region" description="Helical" evidence="2">
    <location>
        <begin position="98"/>
        <end position="120"/>
    </location>
</feature>
<evidence type="ECO:0000256" key="2">
    <source>
        <dbReference type="SAM" id="Phobius"/>
    </source>
</evidence>
<sequence>MGISPYGVNFAVGGATAINHAFFVKNNITMDTTPESMQTQLIWFNEYLKRQGCEGSVSSSLECKAAFEDALIWVGEMGINDYGYVTGSPVPSTTVQKLAISSLVAFLQVTTVLFFLGLGARWF</sequence>